<feature type="region of interest" description="Disordered" evidence="3">
    <location>
        <begin position="279"/>
        <end position="298"/>
    </location>
</feature>
<dbReference type="Pfam" id="PF00557">
    <property type="entry name" value="Peptidase_M24"/>
    <property type="match status" value="1"/>
</dbReference>
<dbReference type="InterPro" id="IPR050415">
    <property type="entry name" value="MRET"/>
</dbReference>
<sequence>MDTPATRHTITLETGPFVTDGTTSILEAALAQEAPVPFSCQRGACGSCRAVVVEGRFERIAPPAAGGYQTASDELLMCQCRAASDLTLRFPHWSAPEQPAPPRRASVVSRAPLAPDVTQLIVELQDGPAYDYLPGQHARLILDGGARRNFSIANVPGSAGPARLEFHIRRMPGGAFTDGVLPGLVPGDTLTLDAAQGDCIWPGKDMEDVDHLILLATGTGYAGVAPILMAALQSRALKSVTLYWGGRTADDCYAGQMLNALQNKGDGFQWHAVLSQDSAPEADGARAGDGPPRRPANRHVQDAAVAAGHDWSRSLVYACGNPAMVSAARARLLAAGLPQDRYRAGAFHPAAGAAAGGPPPSPAHPWERISPRYTLEGILDARRRSMQAVREIGALIRPGMTTREAIALADGHLRQMGASHNWHPTYVRFGPDSQSPPVQPTDYDRKLREEDIFVLDIGPVWDGHEGDYGDTFVLGADADRQRCAAAAREVFRRTRLDWLEGLTGAALYDRATCHARDHGCELVREISGHRVSDFPHALYGRHLLAQADFVPADGIWVLEIQVRDARLPMGAFYEDVLLR</sequence>
<organism evidence="6 7">
    <name type="scientific">Achromobacter anxifer</name>
    <dbReference type="NCBI Taxonomy" id="1287737"/>
    <lineage>
        <taxon>Bacteria</taxon>
        <taxon>Pseudomonadati</taxon>
        <taxon>Pseudomonadota</taxon>
        <taxon>Betaproteobacteria</taxon>
        <taxon>Burkholderiales</taxon>
        <taxon>Alcaligenaceae</taxon>
        <taxon>Achromobacter</taxon>
    </lineage>
</organism>
<dbReference type="Pfam" id="PF00111">
    <property type="entry name" value="Fer2"/>
    <property type="match status" value="1"/>
</dbReference>
<evidence type="ECO:0000256" key="2">
    <source>
        <dbReference type="ARBA" id="ARBA00022714"/>
    </source>
</evidence>
<dbReference type="AlphaFoldDB" id="A0A6S7C956"/>
<dbReference type="EMBL" id="CADILG010000004">
    <property type="protein sequence ID" value="CAB3838447.1"/>
    <property type="molecule type" value="Genomic_DNA"/>
</dbReference>
<dbReference type="RefSeq" id="WP_175205946.1">
    <property type="nucleotide sequence ID" value="NZ_CADILG010000004.1"/>
</dbReference>
<dbReference type="PROSITE" id="PS00197">
    <property type="entry name" value="2FE2S_FER_1"/>
    <property type="match status" value="1"/>
</dbReference>
<dbReference type="CDD" id="cd00207">
    <property type="entry name" value="fer2"/>
    <property type="match status" value="1"/>
</dbReference>
<dbReference type="Gene3D" id="3.10.20.30">
    <property type="match status" value="1"/>
</dbReference>
<dbReference type="SUPFAM" id="SSF55920">
    <property type="entry name" value="Creatinase/aminopeptidase"/>
    <property type="match status" value="1"/>
</dbReference>
<evidence type="ECO:0000256" key="3">
    <source>
        <dbReference type="SAM" id="MobiDB-lite"/>
    </source>
</evidence>
<dbReference type="InterPro" id="IPR036010">
    <property type="entry name" value="2Fe-2S_ferredoxin-like_sf"/>
</dbReference>
<feature type="domain" description="2Fe-2S ferredoxin-type" evidence="4">
    <location>
        <begin position="1"/>
        <end position="94"/>
    </location>
</feature>
<accession>A0A6S7C956</accession>
<keyword evidence="2" id="KW-0408">Iron</keyword>
<dbReference type="InterPro" id="IPR012675">
    <property type="entry name" value="Beta-grasp_dom_sf"/>
</dbReference>
<dbReference type="Gene3D" id="3.40.50.80">
    <property type="entry name" value="Nucleotide-binding domain of ferredoxin-NADP reductase (FNR) module"/>
    <property type="match status" value="1"/>
</dbReference>
<comment type="cofactor">
    <cofactor evidence="1">
        <name>FAD</name>
        <dbReference type="ChEBI" id="CHEBI:57692"/>
    </cofactor>
</comment>
<dbReference type="PANTHER" id="PTHR47354">
    <property type="entry name" value="NADH OXIDOREDUCTASE HCR"/>
    <property type="match status" value="1"/>
</dbReference>
<name>A0A6S7C956_9BURK</name>
<dbReference type="SUPFAM" id="SSF54292">
    <property type="entry name" value="2Fe-2S ferredoxin-like"/>
    <property type="match status" value="1"/>
</dbReference>
<dbReference type="InterPro" id="IPR036005">
    <property type="entry name" value="Creatinase/aminopeptidase-like"/>
</dbReference>
<keyword evidence="2" id="KW-0001">2Fe-2S</keyword>
<evidence type="ECO:0000256" key="1">
    <source>
        <dbReference type="ARBA" id="ARBA00001974"/>
    </source>
</evidence>
<protein>
    <submittedName>
        <fullName evidence="6">Na(+)-translocating NADH-quinone reductase subunit F</fullName>
    </submittedName>
</protein>
<dbReference type="SUPFAM" id="SSF63380">
    <property type="entry name" value="Riboflavin synthase domain-like"/>
    <property type="match status" value="1"/>
</dbReference>
<evidence type="ECO:0000259" key="4">
    <source>
        <dbReference type="PROSITE" id="PS51085"/>
    </source>
</evidence>
<dbReference type="Proteomes" id="UP000494117">
    <property type="component" value="Unassembled WGS sequence"/>
</dbReference>
<gene>
    <name evidence="6" type="primary">nqrF_1</name>
    <name evidence="6" type="ORF">LMG26858_01069</name>
</gene>
<dbReference type="InterPro" id="IPR017938">
    <property type="entry name" value="Riboflavin_synthase-like_b-brl"/>
</dbReference>
<dbReference type="PRINTS" id="PR00410">
    <property type="entry name" value="PHEHYDRXLASE"/>
</dbReference>
<dbReference type="CDD" id="cd01066">
    <property type="entry name" value="APP_MetAP"/>
    <property type="match status" value="1"/>
</dbReference>
<dbReference type="InterPro" id="IPR039261">
    <property type="entry name" value="FNR_nucleotide-bd"/>
</dbReference>
<feature type="domain" description="FAD-binding FR-type" evidence="5">
    <location>
        <begin position="100"/>
        <end position="202"/>
    </location>
</feature>
<dbReference type="GO" id="GO:0016491">
    <property type="term" value="F:oxidoreductase activity"/>
    <property type="evidence" value="ECO:0007669"/>
    <property type="project" value="InterPro"/>
</dbReference>
<dbReference type="PROSITE" id="PS51085">
    <property type="entry name" value="2FE2S_FER_2"/>
    <property type="match status" value="1"/>
</dbReference>
<dbReference type="InterPro" id="IPR001433">
    <property type="entry name" value="OxRdtase_FAD/NAD-bd"/>
</dbReference>
<dbReference type="Gene3D" id="3.90.230.10">
    <property type="entry name" value="Creatinase/methionine aminopeptidase superfamily"/>
    <property type="match status" value="1"/>
</dbReference>
<keyword evidence="2" id="KW-0479">Metal-binding</keyword>
<dbReference type="PANTHER" id="PTHR47354:SF5">
    <property type="entry name" value="PROTEIN RFBI"/>
    <property type="match status" value="1"/>
</dbReference>
<dbReference type="InterPro" id="IPR000994">
    <property type="entry name" value="Pept_M24"/>
</dbReference>
<dbReference type="PROSITE" id="PS51384">
    <property type="entry name" value="FAD_FR"/>
    <property type="match status" value="1"/>
</dbReference>
<dbReference type="Pfam" id="PF00175">
    <property type="entry name" value="NAD_binding_1"/>
    <property type="match status" value="1"/>
</dbReference>
<keyword evidence="2" id="KW-0411">Iron-sulfur</keyword>
<reference evidence="6 7" key="1">
    <citation type="submission" date="2020-04" db="EMBL/GenBank/DDBJ databases">
        <authorList>
            <person name="De Canck E."/>
        </authorList>
    </citation>
    <scope>NUCLEOTIDE SEQUENCE [LARGE SCALE GENOMIC DNA]</scope>
    <source>
        <strain evidence="6 7">LMG 26858</strain>
    </source>
</reference>
<evidence type="ECO:0000313" key="6">
    <source>
        <dbReference type="EMBL" id="CAB3838447.1"/>
    </source>
</evidence>
<evidence type="ECO:0000259" key="5">
    <source>
        <dbReference type="PROSITE" id="PS51384"/>
    </source>
</evidence>
<keyword evidence="7" id="KW-1185">Reference proteome</keyword>
<dbReference type="InterPro" id="IPR017927">
    <property type="entry name" value="FAD-bd_FR_type"/>
</dbReference>
<proteinExistence type="predicted"/>
<dbReference type="InterPro" id="IPR001041">
    <property type="entry name" value="2Fe-2S_ferredoxin-type"/>
</dbReference>
<dbReference type="GO" id="GO:0051537">
    <property type="term" value="F:2 iron, 2 sulfur cluster binding"/>
    <property type="evidence" value="ECO:0007669"/>
    <property type="project" value="UniProtKB-KW"/>
</dbReference>
<dbReference type="Gene3D" id="2.40.30.10">
    <property type="entry name" value="Translation factors"/>
    <property type="match status" value="1"/>
</dbReference>
<dbReference type="SUPFAM" id="SSF52343">
    <property type="entry name" value="Ferredoxin reductase-like, C-terminal NADP-linked domain"/>
    <property type="match status" value="1"/>
</dbReference>
<dbReference type="InterPro" id="IPR006058">
    <property type="entry name" value="2Fe2S_fd_BS"/>
</dbReference>
<evidence type="ECO:0000313" key="7">
    <source>
        <dbReference type="Proteomes" id="UP000494117"/>
    </source>
</evidence>